<evidence type="ECO:0000313" key="1">
    <source>
        <dbReference type="EMBL" id="QGG42244.1"/>
    </source>
</evidence>
<sequence>MGDIEVVTAELRTAAGKVGEAVESVGAVTPGTAVGRISTALPGSDSASAARTCSTSWTRRLEDWVTAAEAQKSRLASSAENYDGADAAAYNRMTRLLRLQ</sequence>
<dbReference type="RefSeq" id="WP_153653733.1">
    <property type="nucleotide sequence ID" value="NZ_CP045737.1"/>
</dbReference>
<dbReference type="AlphaFoldDB" id="A0A5Q2MGG1"/>
<keyword evidence="2" id="KW-1185">Reference proteome</keyword>
<protein>
    <recommendedName>
        <fullName evidence="3">Excreted virulence factor EspC (Type VII ESX diderm)</fullName>
    </recommendedName>
</protein>
<dbReference type="Proteomes" id="UP000392064">
    <property type="component" value="Chromosome"/>
</dbReference>
<evidence type="ECO:0000313" key="2">
    <source>
        <dbReference type="Proteomes" id="UP000392064"/>
    </source>
</evidence>
<gene>
    <name evidence="1" type="ORF">GEV26_13180</name>
</gene>
<dbReference type="GO" id="GO:0009306">
    <property type="term" value="P:protein secretion"/>
    <property type="evidence" value="ECO:0007669"/>
    <property type="project" value="InterPro"/>
</dbReference>
<dbReference type="InterPro" id="IPR022536">
    <property type="entry name" value="EspC"/>
</dbReference>
<organism evidence="1 2">
    <name type="scientific">Aeromicrobium yanjiei</name>
    <dbReference type="NCBI Taxonomy" id="2662028"/>
    <lineage>
        <taxon>Bacteria</taxon>
        <taxon>Bacillati</taxon>
        <taxon>Actinomycetota</taxon>
        <taxon>Actinomycetes</taxon>
        <taxon>Propionibacteriales</taxon>
        <taxon>Nocardioidaceae</taxon>
        <taxon>Aeromicrobium</taxon>
    </lineage>
</organism>
<accession>A0A5Q2MGG1</accession>
<evidence type="ECO:0008006" key="3">
    <source>
        <dbReference type="Google" id="ProtNLM"/>
    </source>
</evidence>
<proteinExistence type="predicted"/>
<dbReference type="KEGG" id="aef:GEV26_13180"/>
<name>A0A5Q2MGG1_9ACTN</name>
<reference evidence="1 2" key="1">
    <citation type="submission" date="2019-11" db="EMBL/GenBank/DDBJ databases">
        <authorList>
            <person name="Li J."/>
        </authorList>
    </citation>
    <scope>NUCLEOTIDE SEQUENCE [LARGE SCALE GENOMIC DNA]</scope>
    <source>
        <strain evidence="1 2">MF47</strain>
    </source>
</reference>
<dbReference type="EMBL" id="CP045737">
    <property type="protein sequence ID" value="QGG42244.1"/>
    <property type="molecule type" value="Genomic_DNA"/>
</dbReference>
<dbReference type="Pfam" id="PF10824">
    <property type="entry name" value="T7SS_ESX_EspC"/>
    <property type="match status" value="1"/>
</dbReference>